<dbReference type="EMBL" id="NHRY01000209">
    <property type="protein sequence ID" value="PPQ30538.1"/>
    <property type="molecule type" value="Genomic_DNA"/>
</dbReference>
<dbReference type="AlphaFoldDB" id="A0A2S6N7F0"/>
<evidence type="ECO:0008006" key="4">
    <source>
        <dbReference type="Google" id="ProtNLM"/>
    </source>
</evidence>
<gene>
    <name evidence="2" type="ORF">CCS01_18995</name>
</gene>
<dbReference type="PANTHER" id="PTHR33376">
    <property type="match status" value="1"/>
</dbReference>
<keyword evidence="3" id="KW-1185">Reference proteome</keyword>
<dbReference type="NCBIfam" id="NF037995">
    <property type="entry name" value="TRAP_S1"/>
    <property type="match status" value="1"/>
</dbReference>
<evidence type="ECO:0000313" key="2">
    <source>
        <dbReference type="EMBL" id="PPQ30538.1"/>
    </source>
</evidence>
<dbReference type="Gene3D" id="3.40.190.170">
    <property type="entry name" value="Bacterial extracellular solute-binding protein, family 7"/>
    <property type="match status" value="1"/>
</dbReference>
<reference evidence="2 3" key="1">
    <citation type="journal article" date="2018" name="Arch. Microbiol.">
        <title>New insights into the metabolic potential of the phototrophic purple bacterium Rhodopila globiformis DSM 161(T) from its draft genome sequence and evidence for a vanadium-dependent nitrogenase.</title>
        <authorList>
            <person name="Imhoff J.F."/>
            <person name="Rahn T."/>
            <person name="Kunzel S."/>
            <person name="Neulinger S.C."/>
        </authorList>
    </citation>
    <scope>NUCLEOTIDE SEQUENCE [LARGE SCALE GENOMIC DNA]</scope>
    <source>
        <strain evidence="2 3">DSM 161</strain>
    </source>
</reference>
<sequence>MPGGVARRVVLGSALAAPFVRSARAAPLVMRVSVDTPPLHGRTVSIADFLRKLEAASRGEITPLLFTGGQLFRDRDVIRALLMGQLDMAAPGTWQVAAYVPDADFTQLPMFYGQPIGVTHGAIDGIPGALVNEKVRRRLRVKVPGRWIDLGFVNWYSRQKPLASLADLRGLTIRNAGSLAQAWRARFFGAMPITMDWGDVPPALSQGVFDALQSTHESCASAGLWDAGLRYGLEDQQAVDIYIPMISESFWASLSPALKTLVTDLWAANIGRYRAAMATAQTRAAAALEAHGVTLASVPADEIGEQRRRMMAEQDKAMREMRMSPAILACVTETVSVIN</sequence>
<proteinExistence type="predicted"/>
<organism evidence="2 3">
    <name type="scientific">Rhodopila globiformis</name>
    <name type="common">Rhodopseudomonas globiformis</name>
    <dbReference type="NCBI Taxonomy" id="1071"/>
    <lineage>
        <taxon>Bacteria</taxon>
        <taxon>Pseudomonadati</taxon>
        <taxon>Pseudomonadota</taxon>
        <taxon>Alphaproteobacteria</taxon>
        <taxon>Acetobacterales</taxon>
        <taxon>Acetobacteraceae</taxon>
        <taxon>Rhodopila</taxon>
    </lineage>
</organism>
<comment type="caution">
    <text evidence="2">The sequence shown here is derived from an EMBL/GenBank/DDBJ whole genome shotgun (WGS) entry which is preliminary data.</text>
</comment>
<dbReference type="PANTHER" id="PTHR33376:SF5">
    <property type="entry name" value="EXTRACYTOPLASMIC SOLUTE RECEPTOR PROTEIN"/>
    <property type="match status" value="1"/>
</dbReference>
<accession>A0A2S6N7F0</accession>
<dbReference type="RefSeq" id="WP_104520394.1">
    <property type="nucleotide sequence ID" value="NZ_NHRY01000209.1"/>
</dbReference>
<protein>
    <recommendedName>
        <fullName evidence="4">TRAP transporter substrate-binding protein DctP</fullName>
    </recommendedName>
</protein>
<dbReference type="InterPro" id="IPR038404">
    <property type="entry name" value="TRAP_DctP_sf"/>
</dbReference>
<evidence type="ECO:0000313" key="3">
    <source>
        <dbReference type="Proteomes" id="UP000239724"/>
    </source>
</evidence>
<keyword evidence="1" id="KW-0732">Signal</keyword>
<dbReference type="Pfam" id="PF03480">
    <property type="entry name" value="DctP"/>
    <property type="match status" value="1"/>
</dbReference>
<name>A0A2S6N7F0_RHOGL</name>
<dbReference type="Proteomes" id="UP000239724">
    <property type="component" value="Unassembled WGS sequence"/>
</dbReference>
<dbReference type="OrthoDB" id="9803763at2"/>
<dbReference type="GO" id="GO:0055085">
    <property type="term" value="P:transmembrane transport"/>
    <property type="evidence" value="ECO:0007669"/>
    <property type="project" value="InterPro"/>
</dbReference>
<dbReference type="InterPro" id="IPR018389">
    <property type="entry name" value="DctP_fam"/>
</dbReference>
<evidence type="ECO:0000256" key="1">
    <source>
        <dbReference type="ARBA" id="ARBA00022729"/>
    </source>
</evidence>